<keyword evidence="3" id="KW-0808">Transferase</keyword>
<evidence type="ECO:0000256" key="7">
    <source>
        <dbReference type="ARBA" id="ARBA00022840"/>
    </source>
</evidence>
<name>W9SMG7_9ROSA</name>
<keyword evidence="10" id="KW-0325">Glycoprotein</keyword>
<organism evidence="14 15">
    <name type="scientific">Morus notabilis</name>
    <dbReference type="NCBI Taxonomy" id="981085"/>
    <lineage>
        <taxon>Eukaryota</taxon>
        <taxon>Viridiplantae</taxon>
        <taxon>Streptophyta</taxon>
        <taxon>Embryophyta</taxon>
        <taxon>Tracheophyta</taxon>
        <taxon>Spermatophyta</taxon>
        <taxon>Magnoliopsida</taxon>
        <taxon>eudicotyledons</taxon>
        <taxon>Gunneridae</taxon>
        <taxon>Pentapetalae</taxon>
        <taxon>rosids</taxon>
        <taxon>fabids</taxon>
        <taxon>Rosales</taxon>
        <taxon>Moraceae</taxon>
        <taxon>Moreae</taxon>
        <taxon>Morus</taxon>
    </lineage>
</organism>
<accession>W9SMG7</accession>
<comment type="subcellular location">
    <subcellularLocation>
        <location evidence="1">Membrane</location>
        <topology evidence="1">Single-pass type I membrane protein</topology>
    </subcellularLocation>
</comment>
<protein>
    <recommendedName>
        <fullName evidence="13">Malectin-like domain-containing protein</fullName>
    </recommendedName>
</protein>
<gene>
    <name evidence="14" type="ORF">L484_021473</name>
</gene>
<dbReference type="GO" id="GO:0016020">
    <property type="term" value="C:membrane"/>
    <property type="evidence" value="ECO:0007669"/>
    <property type="project" value="UniProtKB-SubCell"/>
</dbReference>
<evidence type="ECO:0000256" key="5">
    <source>
        <dbReference type="ARBA" id="ARBA00022729"/>
    </source>
</evidence>
<dbReference type="PANTHER" id="PTHR34590">
    <property type="entry name" value="OS03G0124300 PROTEIN-RELATED"/>
    <property type="match status" value="1"/>
</dbReference>
<dbReference type="FunFam" id="2.60.120.430:FF:000005">
    <property type="entry name" value="Putative receptor-like protein kinase"/>
    <property type="match status" value="1"/>
</dbReference>
<keyword evidence="8 11" id="KW-1133">Transmembrane helix</keyword>
<dbReference type="GO" id="GO:0004714">
    <property type="term" value="F:transmembrane receptor protein tyrosine kinase activity"/>
    <property type="evidence" value="ECO:0007669"/>
    <property type="project" value="InterPro"/>
</dbReference>
<keyword evidence="4 11" id="KW-0812">Transmembrane</keyword>
<evidence type="ECO:0000256" key="12">
    <source>
        <dbReference type="SAM" id="SignalP"/>
    </source>
</evidence>
<keyword evidence="6" id="KW-0547">Nucleotide-binding</keyword>
<dbReference type="EMBL" id="KE346356">
    <property type="protein sequence ID" value="EXC35111.1"/>
    <property type="molecule type" value="Genomic_DNA"/>
</dbReference>
<evidence type="ECO:0000256" key="8">
    <source>
        <dbReference type="ARBA" id="ARBA00022989"/>
    </source>
</evidence>
<dbReference type="AlphaFoldDB" id="W9SMG7"/>
<evidence type="ECO:0000256" key="4">
    <source>
        <dbReference type="ARBA" id="ARBA00022692"/>
    </source>
</evidence>
<feature type="signal peptide" evidence="12">
    <location>
        <begin position="1"/>
        <end position="25"/>
    </location>
</feature>
<dbReference type="GO" id="GO:0004674">
    <property type="term" value="F:protein serine/threonine kinase activity"/>
    <property type="evidence" value="ECO:0007669"/>
    <property type="project" value="UniProtKB-KW"/>
</dbReference>
<dbReference type="GO" id="GO:0005524">
    <property type="term" value="F:ATP binding"/>
    <property type="evidence" value="ECO:0007669"/>
    <property type="project" value="UniProtKB-KW"/>
</dbReference>
<keyword evidence="2" id="KW-0723">Serine/threonine-protein kinase</keyword>
<feature type="domain" description="Malectin-like" evidence="13">
    <location>
        <begin position="37"/>
        <end position="394"/>
    </location>
</feature>
<evidence type="ECO:0000256" key="11">
    <source>
        <dbReference type="SAM" id="Phobius"/>
    </source>
</evidence>
<dbReference type="InterPro" id="IPR045272">
    <property type="entry name" value="ANXUR1/2-like"/>
</dbReference>
<keyword evidence="9 11" id="KW-0472">Membrane</keyword>
<dbReference type="FunFam" id="2.60.120.430:FF:000001">
    <property type="entry name" value="Receptor-like protein kinase FERONIA"/>
    <property type="match status" value="1"/>
</dbReference>
<proteinExistence type="predicted"/>
<reference evidence="15" key="1">
    <citation type="submission" date="2013-01" db="EMBL/GenBank/DDBJ databases">
        <title>Draft Genome Sequence of a Mulberry Tree, Morus notabilis C.K. Schneid.</title>
        <authorList>
            <person name="He N."/>
            <person name="Zhao S."/>
        </authorList>
    </citation>
    <scope>NUCLEOTIDE SEQUENCE</scope>
</reference>
<feature type="transmembrane region" description="Helical" evidence="11">
    <location>
        <begin position="422"/>
        <end position="440"/>
    </location>
</feature>
<dbReference type="InterPro" id="IPR024788">
    <property type="entry name" value="Malectin-like_Carb-bd_dom"/>
</dbReference>
<evidence type="ECO:0000256" key="2">
    <source>
        <dbReference type="ARBA" id="ARBA00022527"/>
    </source>
</evidence>
<evidence type="ECO:0000256" key="9">
    <source>
        <dbReference type="ARBA" id="ARBA00023136"/>
    </source>
</evidence>
<evidence type="ECO:0000313" key="15">
    <source>
        <dbReference type="Proteomes" id="UP000030645"/>
    </source>
</evidence>
<keyword evidence="15" id="KW-1185">Reference proteome</keyword>
<keyword evidence="7" id="KW-0067">ATP-binding</keyword>
<evidence type="ECO:0000259" key="13">
    <source>
        <dbReference type="Pfam" id="PF12819"/>
    </source>
</evidence>
<sequence>MEFRNRNLVLSLLLLLSLSVPPSLSFTAFSPVDNHLVNCGSAEDATVDNRRFVADGSSRRKSPFCHSDSSVSLRNDNALLDSPQLYDSARVFRRPSKYEFEIREKGTHMVRFHFYNLNSFRFDSIDAQFHVLIDGFVALSNFTSGNSMKPAIKEYLISINSDRLVIRFLPSGTSKFAFVNAIEVISAPKDLVPETAQFVDSQKVENFDGLKNQALEVVYRLNVGGPKVTPFNDTLWRTWLPDDEHLRSSFGSERLYFGGRIKYQTGGASREIGPDNVYKSARLIRSHNSSISNVNITWGFSVTKGYKYLVRMHFCDIASISLELLFFNVYVNGNLAYKDLDLSEVTGWMLSSPFYADFVVDQSDSDFLSVSVGPSNKSMAYAIDGILNGVEIMKLNNSMGSLDGSDCAGLVLGRWPQRGGGLLIPLIAAVLLVLSLSIVLRRRFTFGSQEPVAWSKLPVDVSEVSAKQGVVNVFRAQSVVFPTVFHVRGKQGWTGSKLNLLTRPSSSIHGENNPVGSSHKPLPPNRWLGFSTRRNCDRIAQQSLVRFRLPWF</sequence>
<evidence type="ECO:0000313" key="14">
    <source>
        <dbReference type="EMBL" id="EXC35111.1"/>
    </source>
</evidence>
<dbReference type="PANTHER" id="PTHR34590:SF6">
    <property type="entry name" value="RECEPTOR-LIKE KINASE"/>
    <property type="match status" value="1"/>
</dbReference>
<feature type="chain" id="PRO_5004930386" description="Malectin-like domain-containing protein" evidence="12">
    <location>
        <begin position="26"/>
        <end position="552"/>
    </location>
</feature>
<evidence type="ECO:0000256" key="1">
    <source>
        <dbReference type="ARBA" id="ARBA00004479"/>
    </source>
</evidence>
<keyword evidence="2" id="KW-0418">Kinase</keyword>
<evidence type="ECO:0000256" key="10">
    <source>
        <dbReference type="ARBA" id="ARBA00023180"/>
    </source>
</evidence>
<dbReference type="Proteomes" id="UP000030645">
    <property type="component" value="Unassembled WGS sequence"/>
</dbReference>
<evidence type="ECO:0000256" key="3">
    <source>
        <dbReference type="ARBA" id="ARBA00022679"/>
    </source>
</evidence>
<keyword evidence="5 12" id="KW-0732">Signal</keyword>
<dbReference type="eggNOG" id="ENOG502R66J">
    <property type="taxonomic scope" value="Eukaryota"/>
</dbReference>
<dbReference type="Gene3D" id="2.60.120.430">
    <property type="entry name" value="Galactose-binding lectin"/>
    <property type="match status" value="2"/>
</dbReference>
<dbReference type="Pfam" id="PF12819">
    <property type="entry name" value="Malectin_like"/>
    <property type="match status" value="1"/>
</dbReference>
<dbReference type="STRING" id="981085.W9SMG7"/>
<evidence type="ECO:0000256" key="6">
    <source>
        <dbReference type="ARBA" id="ARBA00022741"/>
    </source>
</evidence>